<dbReference type="PROSITE" id="PS00455">
    <property type="entry name" value="AMP_BINDING"/>
    <property type="match status" value="1"/>
</dbReference>
<dbReference type="InterPro" id="IPR042099">
    <property type="entry name" value="ANL_N_sf"/>
</dbReference>
<dbReference type="Gene3D" id="3.30.300.30">
    <property type="match status" value="1"/>
</dbReference>
<keyword evidence="6" id="KW-1185">Reference proteome</keyword>
<dbReference type="Pfam" id="PF13193">
    <property type="entry name" value="AMP-binding_C"/>
    <property type="match status" value="1"/>
</dbReference>
<dbReference type="SUPFAM" id="SSF56801">
    <property type="entry name" value="Acetyl-CoA synthetase-like"/>
    <property type="match status" value="1"/>
</dbReference>
<dbReference type="PANTHER" id="PTHR43201:SF5">
    <property type="entry name" value="MEDIUM-CHAIN ACYL-COA LIGASE ACSF2, MITOCHONDRIAL"/>
    <property type="match status" value="1"/>
</dbReference>
<dbReference type="PANTHER" id="PTHR43201">
    <property type="entry name" value="ACYL-COA SYNTHETASE"/>
    <property type="match status" value="1"/>
</dbReference>
<proteinExistence type="inferred from homology"/>
<dbReference type="CDD" id="cd04433">
    <property type="entry name" value="AFD_class_I"/>
    <property type="match status" value="1"/>
</dbReference>
<dbReference type="GO" id="GO:0016874">
    <property type="term" value="F:ligase activity"/>
    <property type="evidence" value="ECO:0007669"/>
    <property type="project" value="UniProtKB-KW"/>
</dbReference>
<dbReference type="Pfam" id="PF00501">
    <property type="entry name" value="AMP-binding"/>
    <property type="match status" value="1"/>
</dbReference>
<evidence type="ECO:0000259" key="4">
    <source>
        <dbReference type="Pfam" id="PF13193"/>
    </source>
</evidence>
<dbReference type="Gene3D" id="3.40.50.12780">
    <property type="entry name" value="N-terminal domain of ligase-like"/>
    <property type="match status" value="1"/>
</dbReference>
<feature type="domain" description="AMP-binding enzyme C-terminal" evidence="4">
    <location>
        <begin position="391"/>
        <end position="468"/>
    </location>
</feature>
<evidence type="ECO:0000256" key="2">
    <source>
        <dbReference type="ARBA" id="ARBA00022598"/>
    </source>
</evidence>
<evidence type="ECO:0000256" key="1">
    <source>
        <dbReference type="ARBA" id="ARBA00006432"/>
    </source>
</evidence>
<gene>
    <name evidence="5" type="ORF">JYU14_03250</name>
</gene>
<evidence type="ECO:0000313" key="6">
    <source>
        <dbReference type="Proteomes" id="UP000722121"/>
    </source>
</evidence>
<dbReference type="InterPro" id="IPR045851">
    <property type="entry name" value="AMP-bd_C_sf"/>
</dbReference>
<dbReference type="InterPro" id="IPR000873">
    <property type="entry name" value="AMP-dep_synth/lig_dom"/>
</dbReference>
<evidence type="ECO:0000259" key="3">
    <source>
        <dbReference type="Pfam" id="PF00501"/>
    </source>
</evidence>
<dbReference type="InterPro" id="IPR020845">
    <property type="entry name" value="AMP-binding_CS"/>
</dbReference>
<protein>
    <submittedName>
        <fullName evidence="5">Acyl--CoA ligase</fullName>
    </submittedName>
</protein>
<keyword evidence="2 5" id="KW-0436">Ligase</keyword>
<sequence>MYLLDFLHQQNRHYPDKLFLCSDNNRYTYSEAFIAVQKTAAFFKNNDISAGNRVILYFDDKIRLLFSYFACQAIGAIPAPIDNFSKHLSIHYTASHIQATALITDKKLPSADKLPCPVLTFPDLNTITTLAWDQTRSDIAHLLFTSGTTGKPKAVMISQNALLFTTLSIIRWAQMRHGDHELITLHLSHSFGLGHIHCHLILGNTISLLPSARDLSMLLKSLADKQITGYAATPAQLTLLTQSYQNELRQYAQQLRYLIVNTAKVEEETISSLMQLLPKTNFYMYYGLTEASRSTYIHYNEKSKKLHTVGKCAPGISVKIDHIEGQEGEICIKGANLMMGYWGEETSNAFDSTGWFHTGDVGDIDDDGFLSVKGRLHDRINVDGLKCHPQEIEEVLARCKGVVECAVFGVEHPLTTHEVVAAIVCSGDEEKKTFQNTLRSHCKKSLEPYKIPKRFLFVHSLPKTESGKIQRTLLAQKTINKTAVY</sequence>
<organism evidence="5 6">
    <name type="scientific">Simkania negevensis</name>
    <dbReference type="NCBI Taxonomy" id="83561"/>
    <lineage>
        <taxon>Bacteria</taxon>
        <taxon>Pseudomonadati</taxon>
        <taxon>Chlamydiota</taxon>
        <taxon>Chlamydiia</taxon>
        <taxon>Parachlamydiales</taxon>
        <taxon>Simkaniaceae</taxon>
        <taxon>Simkania</taxon>
    </lineage>
</organism>
<reference evidence="5 6" key="1">
    <citation type="submission" date="2021-02" db="EMBL/GenBank/DDBJ databases">
        <title>Activity-based single-cell genomes from oceanic crustal fluid captures similar information to metagenomic and metatranscriptomic surveys with orders of magnitude less sampling.</title>
        <authorList>
            <person name="D'Angelo T.S."/>
            <person name="Orcutt B.N."/>
        </authorList>
    </citation>
    <scope>NUCLEOTIDE SEQUENCE [LARGE SCALE GENOMIC DNA]</scope>
    <source>
        <strain evidence="5">AH-315-G07</strain>
    </source>
</reference>
<comment type="caution">
    <text evidence="5">The sequence shown here is derived from an EMBL/GenBank/DDBJ whole genome shotgun (WGS) entry which is preliminary data.</text>
</comment>
<dbReference type="EMBL" id="JAFITR010000061">
    <property type="protein sequence ID" value="MBN4067080.1"/>
    <property type="molecule type" value="Genomic_DNA"/>
</dbReference>
<feature type="domain" description="AMP-dependent synthetase/ligase" evidence="3">
    <location>
        <begin position="8"/>
        <end position="342"/>
    </location>
</feature>
<evidence type="ECO:0000313" key="5">
    <source>
        <dbReference type="EMBL" id="MBN4067080.1"/>
    </source>
</evidence>
<accession>A0ABS3ART7</accession>
<dbReference type="Proteomes" id="UP000722121">
    <property type="component" value="Unassembled WGS sequence"/>
</dbReference>
<dbReference type="InterPro" id="IPR025110">
    <property type="entry name" value="AMP-bd_C"/>
</dbReference>
<name>A0ABS3ART7_9BACT</name>
<comment type="similarity">
    <text evidence="1">Belongs to the ATP-dependent AMP-binding enzyme family.</text>
</comment>